<dbReference type="PROSITE" id="PS00092">
    <property type="entry name" value="N6_MTASE"/>
    <property type="match status" value="1"/>
</dbReference>
<dbReference type="PANTHER" id="PTHR13200:SF1">
    <property type="entry name" value="NUCLEIC ACID BINDING PROTEIN"/>
    <property type="match status" value="1"/>
</dbReference>
<dbReference type="InterPro" id="IPR041370">
    <property type="entry name" value="Mlase_EEF1AKMT1/ZCCHC4"/>
</dbReference>
<dbReference type="GO" id="GO:0032259">
    <property type="term" value="P:methylation"/>
    <property type="evidence" value="ECO:0007669"/>
    <property type="project" value="UniProtKB-KW"/>
</dbReference>
<evidence type="ECO:0000313" key="5">
    <source>
        <dbReference type="EMBL" id="ETO67270.1"/>
    </source>
</evidence>
<comment type="subcellular location">
    <subcellularLocation>
        <location evidence="1">Cytoplasm</location>
    </subcellularLocation>
</comment>
<proteinExistence type="predicted"/>
<organism evidence="5 6">
    <name type="scientific">Phytophthora nicotianae P1976</name>
    <dbReference type="NCBI Taxonomy" id="1317066"/>
    <lineage>
        <taxon>Eukaryota</taxon>
        <taxon>Sar</taxon>
        <taxon>Stramenopiles</taxon>
        <taxon>Oomycota</taxon>
        <taxon>Peronosporomycetes</taxon>
        <taxon>Peronosporales</taxon>
        <taxon>Peronosporaceae</taxon>
        <taxon>Phytophthora</taxon>
    </lineage>
</organism>
<evidence type="ECO:0000256" key="1">
    <source>
        <dbReference type="ARBA" id="ARBA00004496"/>
    </source>
</evidence>
<evidence type="ECO:0008006" key="7">
    <source>
        <dbReference type="Google" id="ProtNLM"/>
    </source>
</evidence>
<evidence type="ECO:0000256" key="4">
    <source>
        <dbReference type="ARBA" id="ARBA00022679"/>
    </source>
</evidence>
<reference evidence="5 6" key="1">
    <citation type="submission" date="2013-11" db="EMBL/GenBank/DDBJ databases">
        <title>The Genome Sequence of Phytophthora parasitica P1976.</title>
        <authorList>
            <consortium name="The Broad Institute Genomics Platform"/>
            <person name="Russ C."/>
            <person name="Tyler B."/>
            <person name="Panabieres F."/>
            <person name="Shan W."/>
            <person name="Tripathy S."/>
            <person name="Grunwald N."/>
            <person name="Machado M."/>
            <person name="Johnson C.S."/>
            <person name="Walker B."/>
            <person name="Young S."/>
            <person name="Zeng Q."/>
            <person name="Gargeya S."/>
            <person name="Fitzgerald M."/>
            <person name="Haas B."/>
            <person name="Abouelleil A."/>
            <person name="Allen A.W."/>
            <person name="Alvarado L."/>
            <person name="Arachchi H.M."/>
            <person name="Berlin A.M."/>
            <person name="Chapman S.B."/>
            <person name="Gainer-Dewar J."/>
            <person name="Goldberg J."/>
            <person name="Griggs A."/>
            <person name="Gujja S."/>
            <person name="Hansen M."/>
            <person name="Howarth C."/>
            <person name="Imamovic A."/>
            <person name="Ireland A."/>
            <person name="Larimer J."/>
            <person name="McCowan C."/>
            <person name="Murphy C."/>
            <person name="Pearson M."/>
            <person name="Poon T.W."/>
            <person name="Priest M."/>
            <person name="Roberts A."/>
            <person name="Saif S."/>
            <person name="Shea T."/>
            <person name="Sisk P."/>
            <person name="Sykes S."/>
            <person name="Wortman J."/>
            <person name="Nusbaum C."/>
            <person name="Birren B."/>
        </authorList>
    </citation>
    <scope>NUCLEOTIDE SEQUENCE [LARGE SCALE GENOMIC DNA]</scope>
    <source>
        <strain evidence="5 6">P1976</strain>
    </source>
</reference>
<evidence type="ECO:0000256" key="3">
    <source>
        <dbReference type="ARBA" id="ARBA00022603"/>
    </source>
</evidence>
<evidence type="ECO:0000313" key="6">
    <source>
        <dbReference type="Proteomes" id="UP000028582"/>
    </source>
</evidence>
<dbReference type="Proteomes" id="UP000028582">
    <property type="component" value="Unassembled WGS sequence"/>
</dbReference>
<gene>
    <name evidence="5" type="ORF">F444_15762</name>
</gene>
<dbReference type="Pfam" id="PF10237">
    <property type="entry name" value="N6-adenineMlase"/>
    <property type="match status" value="1"/>
</dbReference>
<keyword evidence="2" id="KW-0963">Cytoplasm</keyword>
<dbReference type="GO" id="GO:0005737">
    <property type="term" value="C:cytoplasm"/>
    <property type="evidence" value="ECO:0007669"/>
    <property type="project" value="UniProtKB-SubCell"/>
</dbReference>
<name>A0A080ZKV9_PHYNI</name>
<dbReference type="GO" id="GO:0016279">
    <property type="term" value="F:protein-lysine N-methyltransferase activity"/>
    <property type="evidence" value="ECO:0007669"/>
    <property type="project" value="InterPro"/>
</dbReference>
<comment type="caution">
    <text evidence="5">The sequence shown here is derived from an EMBL/GenBank/DDBJ whole genome shotgun (WGS) entry which is preliminary data.</text>
</comment>
<dbReference type="PANTHER" id="PTHR13200">
    <property type="entry name" value="EEF1A LYSINE METHYLTRANSFERASE 1"/>
    <property type="match status" value="1"/>
</dbReference>
<protein>
    <recommendedName>
        <fullName evidence="7">N(6)-adenine-specific DNA methyltransferase 2</fullName>
    </recommendedName>
</protein>
<dbReference type="EMBL" id="ANJA01002911">
    <property type="protein sequence ID" value="ETO67270.1"/>
    <property type="molecule type" value="Genomic_DNA"/>
</dbReference>
<sequence length="201" mass="23259">MKDCNVATQTRRARTFWQKFPEKEDLNQYWYSVDTVATLAKEAIVETPESGRIAFLSTPSVYFAVQSQQNDDSNQRECFLFDFDSKFASEGEHFVPFDFNKPKEIPTKLVNSFDFVIVDPPFITREVWELYAKAVKLLLRSKDSKILLTTIEENATMIYELLGCRSQTFKPSIPHLVYQYALFTNYGSPALDSVNPEIDYD</sequence>
<dbReference type="AlphaFoldDB" id="A0A080ZKV9"/>
<dbReference type="InterPro" id="IPR019369">
    <property type="entry name" value="Efm5/EEF1AKMT1"/>
</dbReference>
<evidence type="ECO:0000256" key="2">
    <source>
        <dbReference type="ARBA" id="ARBA00022490"/>
    </source>
</evidence>
<keyword evidence="4" id="KW-0808">Transferase</keyword>
<dbReference type="GO" id="GO:0003676">
    <property type="term" value="F:nucleic acid binding"/>
    <property type="evidence" value="ECO:0007669"/>
    <property type="project" value="InterPro"/>
</dbReference>
<accession>A0A080ZKV9</accession>
<dbReference type="OrthoDB" id="206354at2759"/>
<dbReference type="InterPro" id="IPR002052">
    <property type="entry name" value="DNA_methylase_N6_adenine_CS"/>
</dbReference>
<keyword evidence="3" id="KW-0489">Methyltransferase</keyword>